<feature type="signal peptide" evidence="4">
    <location>
        <begin position="1"/>
        <end position="19"/>
    </location>
</feature>
<keyword evidence="3" id="KW-0326">Glycosidase</keyword>
<keyword evidence="2 10" id="KW-0378">Hydrolase</keyword>
<dbReference type="SUPFAM" id="SSF49785">
    <property type="entry name" value="Galactose-binding domain-like"/>
    <property type="match status" value="1"/>
</dbReference>
<dbReference type="InterPro" id="IPR032311">
    <property type="entry name" value="DUF4982"/>
</dbReference>
<evidence type="ECO:0000259" key="6">
    <source>
        <dbReference type="Pfam" id="PF02836"/>
    </source>
</evidence>
<dbReference type="Pfam" id="PF11721">
    <property type="entry name" value="Malectin"/>
    <property type="match status" value="1"/>
</dbReference>
<comment type="similarity">
    <text evidence="1">Belongs to the glycosyl hydrolase 2 family.</text>
</comment>
<feature type="domain" description="Glycoside hydrolase family 2 catalytic" evidence="6">
    <location>
        <begin position="302"/>
        <end position="602"/>
    </location>
</feature>
<evidence type="ECO:0000313" key="11">
    <source>
        <dbReference type="Proteomes" id="UP001597118"/>
    </source>
</evidence>
<dbReference type="Gene3D" id="3.20.20.80">
    <property type="entry name" value="Glycosidases"/>
    <property type="match status" value="1"/>
</dbReference>
<dbReference type="EMBL" id="JBHUDG010000012">
    <property type="protein sequence ID" value="MFD1629856.1"/>
    <property type="molecule type" value="Genomic_DNA"/>
</dbReference>
<dbReference type="InterPro" id="IPR013783">
    <property type="entry name" value="Ig-like_fold"/>
</dbReference>
<protein>
    <submittedName>
        <fullName evidence="10">Glycoside hydrolase family 2 TIM barrel-domain containing protein</fullName>
    </submittedName>
</protein>
<gene>
    <name evidence="10" type="ORF">ACFSAH_08210</name>
</gene>
<feature type="domain" description="DUF4982" evidence="9">
    <location>
        <begin position="631"/>
        <end position="677"/>
    </location>
</feature>
<dbReference type="Proteomes" id="UP001597118">
    <property type="component" value="Unassembled WGS sequence"/>
</dbReference>
<feature type="domain" description="Glycoside hydrolase family 2 immunoglobulin-like beta-sandwich" evidence="5">
    <location>
        <begin position="186"/>
        <end position="293"/>
    </location>
</feature>
<dbReference type="Gene3D" id="2.60.40.10">
    <property type="entry name" value="Immunoglobulins"/>
    <property type="match status" value="2"/>
</dbReference>
<dbReference type="InterPro" id="IPR006102">
    <property type="entry name" value="Ig-like_GH2"/>
</dbReference>
<dbReference type="PANTHER" id="PTHR42732:SF1">
    <property type="entry name" value="BETA-MANNOSIDASE"/>
    <property type="match status" value="1"/>
</dbReference>
<dbReference type="Gene3D" id="2.60.120.430">
    <property type="entry name" value="Galactose-binding lectin"/>
    <property type="match status" value="1"/>
</dbReference>
<dbReference type="InterPro" id="IPR051913">
    <property type="entry name" value="GH2_Domain-Containing"/>
</dbReference>
<dbReference type="InterPro" id="IPR008979">
    <property type="entry name" value="Galactose-bd-like_sf"/>
</dbReference>
<feature type="domain" description="Malectin" evidence="8">
    <location>
        <begin position="709"/>
        <end position="866"/>
    </location>
</feature>
<dbReference type="InterPro" id="IPR017853">
    <property type="entry name" value="GH"/>
</dbReference>
<dbReference type="InterPro" id="IPR021720">
    <property type="entry name" value="Malectin_dom"/>
</dbReference>
<evidence type="ECO:0000256" key="1">
    <source>
        <dbReference type="ARBA" id="ARBA00007401"/>
    </source>
</evidence>
<evidence type="ECO:0000256" key="4">
    <source>
        <dbReference type="SAM" id="SignalP"/>
    </source>
</evidence>
<evidence type="ECO:0000259" key="9">
    <source>
        <dbReference type="Pfam" id="PF16355"/>
    </source>
</evidence>
<evidence type="ECO:0000259" key="5">
    <source>
        <dbReference type="Pfam" id="PF00703"/>
    </source>
</evidence>
<dbReference type="InterPro" id="IPR006101">
    <property type="entry name" value="Glyco_hydro_2"/>
</dbReference>
<proteinExistence type="inferred from homology"/>
<evidence type="ECO:0000256" key="3">
    <source>
        <dbReference type="ARBA" id="ARBA00023295"/>
    </source>
</evidence>
<dbReference type="SUPFAM" id="SSF51445">
    <property type="entry name" value="(Trans)glycosidases"/>
    <property type="match status" value="1"/>
</dbReference>
<dbReference type="InterPro" id="IPR006104">
    <property type="entry name" value="Glyco_hydro_2_N"/>
</dbReference>
<comment type="caution">
    <text evidence="10">The sequence shown here is derived from an EMBL/GenBank/DDBJ whole genome shotgun (WGS) entry which is preliminary data.</text>
</comment>
<evidence type="ECO:0000256" key="2">
    <source>
        <dbReference type="ARBA" id="ARBA00022801"/>
    </source>
</evidence>
<name>A0ABW4IE21_9SPHI</name>
<evidence type="ECO:0000259" key="8">
    <source>
        <dbReference type="Pfam" id="PF11721"/>
    </source>
</evidence>
<dbReference type="Pfam" id="PF00703">
    <property type="entry name" value="Glyco_hydro_2"/>
    <property type="match status" value="1"/>
</dbReference>
<accession>A0ABW4IE21</accession>
<dbReference type="InterPro" id="IPR006103">
    <property type="entry name" value="Glyco_hydro_2_cat"/>
</dbReference>
<dbReference type="Pfam" id="PF02836">
    <property type="entry name" value="Glyco_hydro_2_C"/>
    <property type="match status" value="1"/>
</dbReference>
<evidence type="ECO:0000259" key="7">
    <source>
        <dbReference type="Pfam" id="PF02837"/>
    </source>
</evidence>
<dbReference type="RefSeq" id="WP_379662234.1">
    <property type="nucleotide sequence ID" value="NZ_JBHUDG010000012.1"/>
</dbReference>
<dbReference type="InterPro" id="IPR036156">
    <property type="entry name" value="Beta-gal/glucu_dom_sf"/>
</dbReference>
<dbReference type="SUPFAM" id="SSF49303">
    <property type="entry name" value="beta-Galactosidase/glucuronidase domain"/>
    <property type="match status" value="1"/>
</dbReference>
<dbReference type="Pfam" id="PF02837">
    <property type="entry name" value="Glyco_hydro_2_N"/>
    <property type="match status" value="1"/>
</dbReference>
<reference evidence="11" key="1">
    <citation type="journal article" date="2019" name="Int. J. Syst. Evol. Microbiol.">
        <title>The Global Catalogue of Microorganisms (GCM) 10K type strain sequencing project: providing services to taxonomists for standard genome sequencing and annotation.</title>
        <authorList>
            <consortium name="The Broad Institute Genomics Platform"/>
            <consortium name="The Broad Institute Genome Sequencing Center for Infectious Disease"/>
            <person name="Wu L."/>
            <person name="Ma J."/>
        </authorList>
    </citation>
    <scope>NUCLEOTIDE SEQUENCE [LARGE SCALE GENOMIC DNA]</scope>
    <source>
        <strain evidence="11">CCUG 53762</strain>
    </source>
</reference>
<keyword evidence="4" id="KW-0732">Signal</keyword>
<evidence type="ECO:0000313" key="10">
    <source>
        <dbReference type="EMBL" id="MFD1629856.1"/>
    </source>
</evidence>
<dbReference type="PRINTS" id="PR00132">
    <property type="entry name" value="GLHYDRLASE2"/>
</dbReference>
<feature type="domain" description="Glycosyl hydrolases family 2 sugar binding" evidence="7">
    <location>
        <begin position="45"/>
        <end position="170"/>
    </location>
</feature>
<dbReference type="Gene3D" id="2.60.120.260">
    <property type="entry name" value="Galactose-binding domain-like"/>
    <property type="match status" value="1"/>
</dbReference>
<feature type="chain" id="PRO_5047541463" evidence="4">
    <location>
        <begin position="20"/>
        <end position="879"/>
    </location>
</feature>
<dbReference type="GO" id="GO:0016787">
    <property type="term" value="F:hydrolase activity"/>
    <property type="evidence" value="ECO:0007669"/>
    <property type="project" value="UniProtKB-KW"/>
</dbReference>
<dbReference type="PANTHER" id="PTHR42732">
    <property type="entry name" value="BETA-GALACTOSIDASE"/>
    <property type="match status" value="1"/>
</dbReference>
<organism evidence="10 11">
    <name type="scientific">Pseudopedobacter beijingensis</name>
    <dbReference type="NCBI Taxonomy" id="1207056"/>
    <lineage>
        <taxon>Bacteria</taxon>
        <taxon>Pseudomonadati</taxon>
        <taxon>Bacteroidota</taxon>
        <taxon>Sphingobacteriia</taxon>
        <taxon>Sphingobacteriales</taxon>
        <taxon>Sphingobacteriaceae</taxon>
        <taxon>Pseudopedobacter</taxon>
    </lineage>
</organism>
<sequence>MKFYQSLILFLLLSLTASAQRDIQSLNAGWKFFKGDKAGAHNLSYDDKQWEKVNVPHTWNAQDAYQTKEYYRGDAWYRKTFLAPKDMVGKQVFIRFEGVLLKAQVYLNGQLLGTHKGGYTAFNFDITPFLKSGEQNVLAVKVDNSPQNIAPLSGDFTLFGGIYRDVWLIATSKLHFDMDNFGSDGVFVQTPVVSEQSANISIKGSLKNNQSKAQAVKIAYILEDAEGKVVLHKEQRLSVNKNQSSPFQFDIKEVKKPKLWSPETPYLYTLRTQLIDAKNNQKLDEMSNPIGFRWFRFDAKTGFYLNGKPYKLLGVCRHQDQQWTGSALSDETHRRDMQMIKDMGANFIRIAHYPQDKAILEACDKLGLLAWEEIPVVDMVSPEAEFFESTESQLREMIRQNYNHPSIILWGYMNEVLLGTLRKVSEQDRPKVFKATQGLAQKLEDIVRKEDPYRLTVSAQHEAPEEYEKLGLSSVSNILGWNLYQGWYGGDVTQFGRFMDDQHARYPDRSHIISEYGAGSDRRIHSLNPECFDFSIEYQQEYNEKMMQQILERPNIAGSALWNFIDFGSAFREESMPHINNKGIVYADRTPKDVYYYYKALFNKKPVVHIASRDWTRRTGISENGKAVIQPIKVYSNLKAVELFIDGKSLGIKNTSNCTAIWDVPFSDGEHILTAQSAQKDTDLSDALRISFQAQPKYLQNIDNHFELGVNVGSTSFFTDDVSGFTWIPEQAYQPGSWGYIGGEILRNTPDRIGIQLEIAGTHNIPLYQTMRKGLQEFRFDVPKGTYEVELHFTEPGQKKESILNDIGFDASKTDERNIFSVSLNNRMILEDFNMLKTYGPIIAVHKKYITETAQHISIKFKPIEGNTLLSAIKLRKIN</sequence>
<keyword evidence="11" id="KW-1185">Reference proteome</keyword>
<dbReference type="Pfam" id="PF16355">
    <property type="entry name" value="DUF4982"/>
    <property type="match status" value="1"/>
</dbReference>